<dbReference type="Proteomes" id="UP000194003">
    <property type="component" value="Unassembled WGS sequence"/>
</dbReference>
<name>A0A1Y2K6F9_9PROT</name>
<dbReference type="SUPFAM" id="SSF52540">
    <property type="entry name" value="P-loop containing nucleoside triphosphate hydrolases"/>
    <property type="match status" value="1"/>
</dbReference>
<dbReference type="InterPro" id="IPR027417">
    <property type="entry name" value="P-loop_NTPase"/>
</dbReference>
<gene>
    <name evidence="1" type="ORF">MAIT1_05181</name>
</gene>
<protein>
    <recommendedName>
        <fullName evidence="3">DNA polymerase III subunit delta</fullName>
    </recommendedName>
</protein>
<dbReference type="Pfam" id="PF13177">
    <property type="entry name" value="DNA_pol3_delta2"/>
    <property type="match status" value="1"/>
</dbReference>
<evidence type="ECO:0000313" key="1">
    <source>
        <dbReference type="EMBL" id="OSM05241.1"/>
    </source>
</evidence>
<evidence type="ECO:0000313" key="2">
    <source>
        <dbReference type="Proteomes" id="UP000194003"/>
    </source>
</evidence>
<dbReference type="STRING" id="1434232.MAIT1_05181"/>
<dbReference type="EMBL" id="LVJN01000018">
    <property type="protein sequence ID" value="OSM05241.1"/>
    <property type="molecule type" value="Genomic_DNA"/>
</dbReference>
<proteinExistence type="predicted"/>
<dbReference type="AlphaFoldDB" id="A0A1Y2K6F9"/>
<dbReference type="OrthoDB" id="9810148at2"/>
<accession>A0A1Y2K6F9</accession>
<keyword evidence="2" id="KW-1185">Reference proteome</keyword>
<evidence type="ECO:0008006" key="3">
    <source>
        <dbReference type="Google" id="ProtNLM"/>
    </source>
</evidence>
<reference evidence="1 2" key="1">
    <citation type="journal article" date="2016" name="BMC Genomics">
        <title>Combined genomic and structural analyses of a cultured magnetotactic bacterium reveals its niche adaptation to a dynamic environment.</title>
        <authorList>
            <person name="Araujo A.C."/>
            <person name="Morillo V."/>
            <person name="Cypriano J."/>
            <person name="Teixeira L.C."/>
            <person name="Leao P."/>
            <person name="Lyra S."/>
            <person name="Almeida L.G."/>
            <person name="Bazylinski D.A."/>
            <person name="Vasconcellos A.T."/>
            <person name="Abreu F."/>
            <person name="Lins U."/>
        </authorList>
    </citation>
    <scope>NUCLEOTIDE SEQUENCE [LARGE SCALE GENOMIC DNA]</scope>
    <source>
        <strain evidence="1 2">IT-1</strain>
    </source>
</reference>
<sequence>MSATLYDAIGGHAPQLRRLQAAQAADRLPHALLLSGPPSVGKRMSAIALAQSLLCHNPLMRANDCAVACGVCAGCRKVAADTHPDFRRVEKQEGRTQILVEQVRDLIHDIALSPLEGGGASPWWMTLRR</sequence>
<comment type="caution">
    <text evidence="1">The sequence shown here is derived from an EMBL/GenBank/DDBJ whole genome shotgun (WGS) entry which is preliminary data.</text>
</comment>
<dbReference type="Gene3D" id="3.40.50.300">
    <property type="entry name" value="P-loop containing nucleotide triphosphate hydrolases"/>
    <property type="match status" value="1"/>
</dbReference>
<organism evidence="1 2">
    <name type="scientific">Magnetofaba australis IT-1</name>
    <dbReference type="NCBI Taxonomy" id="1434232"/>
    <lineage>
        <taxon>Bacteria</taxon>
        <taxon>Pseudomonadati</taxon>
        <taxon>Pseudomonadota</taxon>
        <taxon>Magnetococcia</taxon>
        <taxon>Magnetococcales</taxon>
        <taxon>Magnetococcaceae</taxon>
        <taxon>Magnetofaba</taxon>
    </lineage>
</organism>